<dbReference type="Gene3D" id="2.130.10.10">
    <property type="entry name" value="YVTN repeat-like/Quinoprotein amine dehydrogenase"/>
    <property type="match status" value="2"/>
</dbReference>
<gene>
    <name evidence="3" type="ORF">GCM10017668_00420</name>
</gene>
<feature type="transmembrane region" description="Helical" evidence="1">
    <location>
        <begin position="23"/>
        <end position="44"/>
    </location>
</feature>
<dbReference type="SMART" id="SM00564">
    <property type="entry name" value="PQQ"/>
    <property type="match status" value="4"/>
</dbReference>
<evidence type="ECO:0000259" key="2">
    <source>
        <dbReference type="Pfam" id="PF13360"/>
    </source>
</evidence>
<protein>
    <recommendedName>
        <fullName evidence="2">Pyrrolo-quinoline quinone repeat domain-containing protein</fullName>
    </recommendedName>
</protein>
<dbReference type="InterPro" id="IPR011047">
    <property type="entry name" value="Quinoprotein_ADH-like_sf"/>
</dbReference>
<evidence type="ECO:0000256" key="1">
    <source>
        <dbReference type="SAM" id="Phobius"/>
    </source>
</evidence>
<proteinExistence type="predicted"/>
<dbReference type="KEGG" id="stui:GCM10017668_00420"/>
<dbReference type="InterPro" id="IPR015943">
    <property type="entry name" value="WD40/YVTN_repeat-like_dom_sf"/>
</dbReference>
<organism evidence="3 4">
    <name type="scientific">Streptomyces tuirus</name>
    <dbReference type="NCBI Taxonomy" id="68278"/>
    <lineage>
        <taxon>Bacteria</taxon>
        <taxon>Bacillati</taxon>
        <taxon>Actinomycetota</taxon>
        <taxon>Actinomycetes</taxon>
        <taxon>Kitasatosporales</taxon>
        <taxon>Streptomycetaceae</taxon>
        <taxon>Streptomyces</taxon>
    </lineage>
</organism>
<sequence length="413" mass="43669">MAEGVGGGRSGGSGPLTGWRRGLGCMTALAGGLALLVGGAWVFLSDSGYWPGASMTTAWEAPYDRNANEHGNRAWLVGDTMVRSRFDAVTGFDAGSGKQRWEYVPSRADICATSPTADQSVALLLYGEPRSDCRTLAALDLTTGRELWRTTAMAAAVETGAGLGVFLDGGDRSVRAVDLRSGAARWTAAVPKGCVAQPGLAAARHVLAVVNCGEEMKLVAFDPADGQERWTVPLDSRRGVPADTGAALVSADPVVVRVGKEEGSGAYSYRAFGPGGRPQGVVDEVGRHGDIIDATVADGRLYATARYQGRQSTLDRFVAFDLATGEELWREDVGGGGRLVGLHAASGRVMAIWGSSKYGDQLRVLDAATGDEEEDRAFRDSVDGVVSLFPYEDLVIVFCHGQGARPFTAYERW</sequence>
<reference evidence="3 4" key="1">
    <citation type="journal article" date="2014" name="Int. J. Syst. Evol. Microbiol.">
        <title>Complete genome sequence of Corynebacterium casei LMG S-19264T (=DSM 44701T), isolated from a smear-ripened cheese.</title>
        <authorList>
            <consortium name="US DOE Joint Genome Institute (JGI-PGF)"/>
            <person name="Walter F."/>
            <person name="Albersmeier A."/>
            <person name="Kalinowski J."/>
            <person name="Ruckert C."/>
        </authorList>
    </citation>
    <scope>NUCLEOTIDE SEQUENCE [LARGE SCALE GENOMIC DNA]</scope>
    <source>
        <strain evidence="3 4">JCM 4255</strain>
    </source>
</reference>
<dbReference type="PANTHER" id="PTHR34512">
    <property type="entry name" value="CELL SURFACE PROTEIN"/>
    <property type="match status" value="1"/>
</dbReference>
<evidence type="ECO:0000313" key="3">
    <source>
        <dbReference type="EMBL" id="BCL18199.1"/>
    </source>
</evidence>
<dbReference type="SUPFAM" id="SSF50998">
    <property type="entry name" value="Quinoprotein alcohol dehydrogenase-like"/>
    <property type="match status" value="2"/>
</dbReference>
<dbReference type="PANTHER" id="PTHR34512:SF30">
    <property type="entry name" value="OUTER MEMBRANE PROTEIN ASSEMBLY FACTOR BAMB"/>
    <property type="match status" value="1"/>
</dbReference>
<keyword evidence="1" id="KW-1133">Transmembrane helix</keyword>
<keyword evidence="1" id="KW-0812">Transmembrane</keyword>
<keyword evidence="1" id="KW-0472">Membrane</keyword>
<dbReference type="InterPro" id="IPR002372">
    <property type="entry name" value="PQQ_rpt_dom"/>
</dbReference>
<dbReference type="Proteomes" id="UP000516373">
    <property type="component" value="Chromosome"/>
</dbReference>
<dbReference type="Pfam" id="PF13360">
    <property type="entry name" value="PQQ_2"/>
    <property type="match status" value="1"/>
</dbReference>
<dbReference type="EMBL" id="AP023439">
    <property type="protein sequence ID" value="BCL18199.1"/>
    <property type="molecule type" value="Genomic_DNA"/>
</dbReference>
<evidence type="ECO:0000313" key="4">
    <source>
        <dbReference type="Proteomes" id="UP000516373"/>
    </source>
</evidence>
<dbReference type="AlphaFoldDB" id="A0A7G1N5X3"/>
<accession>A0A7G1N5X3</accession>
<feature type="domain" description="Pyrrolo-quinoline quinone repeat" evidence="2">
    <location>
        <begin position="88"/>
        <end position="266"/>
    </location>
</feature>
<dbReference type="InterPro" id="IPR018391">
    <property type="entry name" value="PQQ_b-propeller_rpt"/>
</dbReference>
<name>A0A7G1N5X3_9ACTN</name>